<keyword evidence="11" id="KW-1185">Reference proteome</keyword>
<evidence type="ECO:0000256" key="2">
    <source>
        <dbReference type="ARBA" id="ARBA00022670"/>
    </source>
</evidence>
<dbReference type="Proteomes" id="UP000601435">
    <property type="component" value="Unassembled WGS sequence"/>
</dbReference>
<dbReference type="PRINTS" id="PR00704">
    <property type="entry name" value="CALPAIN"/>
</dbReference>
<evidence type="ECO:0000259" key="8">
    <source>
        <dbReference type="PROSITE" id="PS50203"/>
    </source>
</evidence>
<feature type="domain" description="Phosphatase tensin-type" evidence="9">
    <location>
        <begin position="488"/>
        <end position="782"/>
    </location>
</feature>
<accession>A0A812VT30</accession>
<dbReference type="GO" id="GO:0004198">
    <property type="term" value="F:calcium-dependent cysteine-type endopeptidase activity"/>
    <property type="evidence" value="ECO:0007669"/>
    <property type="project" value="InterPro"/>
</dbReference>
<dbReference type="PROSITE" id="PS50056">
    <property type="entry name" value="TYR_PHOSPHATASE_2"/>
    <property type="match status" value="1"/>
</dbReference>
<dbReference type="Gene3D" id="3.90.190.10">
    <property type="entry name" value="Protein tyrosine phosphatase superfamily"/>
    <property type="match status" value="1"/>
</dbReference>
<keyword evidence="3" id="KW-0378">Hydrolase</keyword>
<comment type="similarity">
    <text evidence="1">Belongs to the peptidase C2 family.</text>
</comment>
<evidence type="ECO:0000256" key="3">
    <source>
        <dbReference type="ARBA" id="ARBA00022801"/>
    </source>
</evidence>
<feature type="active site" evidence="5">
    <location>
        <position position="587"/>
    </location>
</feature>
<sequence length="955" mass="106803">MASTAEIPHAVVLSGPRFYQPHITALYGGYKRTEDLFQKATYQKDPLQREGIQDQMSYLYFSLADGRWCVGTKLGATIAELPEAGCSCPPVLIYQAAGTDPEQAFPNLRGYVSWAANLTGKPGLLRGQSVKTLKFIGGAWDVNCDLNHNRLQQGGAGSSRSDFCDFTSENDTSYSQGDLTETLDTWSPSGDMIDEQLSALRARRHEQEAIEKFAGSVHWVDDGKQKFSLLLRPRMQEEQYVFPGLAFSYGSCYFAFDHLIVLEALFLPEEAADQSSEGAFMHILVQRYVDYEFPPSAVSLLGEPPALKPRRSARAAWRPGAALAGLQRSLQVFDRETEPGATRDWVGLASTAPTDVSFSRSVLAAVREYPAHVEGLLRSGPLLTDGKYCVCLFDVWEKEWRELCVDDFVPTMREPQASAPTHWAGGSLRPFWVMLLEKALAKLCGSYEALECSHPGGLLAALTGQTEGLLHWEKTNGWWAAWRHAFPIVDRSVRMPSPSPCLHRRASARRPLKFQLQRVGGTWHRGDEFLAELRELHDKNALLLAWIFPGERADATPPRADGLAEGHGYSIVNFLVEKDVLLVQLRNLWGSAWKGAWSDDSREWLDNPQIRRHHFRPDHRATGRFWMSWADFSMIFDAVETCPMVSAVRKASYAPLNPRPRSKQDHPSGAFLRLWRWECCEDHRPPPLTELLRFLEVTQGWTKRCRQNVTAVHCRGGKGRTGSFCCSWLLYTKEAEDAEDALNFFALRRTDLEKKRLSKVQGVETPSQVRYVGYVDRLLREQMAYLPSLVSMPRLEEVLLASVQATKFFTEQFEMLHRGHHLVAVLQDASTARSIASALGQNDGDAKIWHFGEARLSGDVGLIVYTCHPDGLPVDKEQASALISEGAWQGVAAPGVPAAAGSGKRKLKEAFGCFFHVNFLDGDVLEIPATETDQACKRPELFCPKGVLNLVCKRA</sequence>
<comment type="caution">
    <text evidence="6">Lacks conserved residue(s) required for the propagation of feature annotation.</text>
</comment>
<evidence type="ECO:0000256" key="4">
    <source>
        <dbReference type="ARBA" id="ARBA00022807"/>
    </source>
</evidence>
<dbReference type="Pfam" id="PF00648">
    <property type="entry name" value="Peptidase_C2"/>
    <property type="match status" value="1"/>
</dbReference>
<feature type="active site" evidence="5">
    <location>
        <position position="567"/>
    </location>
</feature>
<keyword evidence="4" id="KW-0788">Thiol protease</keyword>
<evidence type="ECO:0000256" key="1">
    <source>
        <dbReference type="ARBA" id="ARBA00007623"/>
    </source>
</evidence>
<evidence type="ECO:0000313" key="11">
    <source>
        <dbReference type="Proteomes" id="UP000601435"/>
    </source>
</evidence>
<proteinExistence type="inferred from homology"/>
<comment type="caution">
    <text evidence="10">The sequence shown here is derived from an EMBL/GenBank/DDBJ whole genome shotgun (WGS) entry which is preliminary data.</text>
</comment>
<dbReference type="InterPro" id="IPR000387">
    <property type="entry name" value="Tyr_Pase_dom"/>
</dbReference>
<dbReference type="PROSITE" id="PS51181">
    <property type="entry name" value="PPASE_TENSIN"/>
    <property type="match status" value="1"/>
</dbReference>
<dbReference type="GO" id="GO:0006508">
    <property type="term" value="P:proteolysis"/>
    <property type="evidence" value="ECO:0007669"/>
    <property type="project" value="UniProtKB-KW"/>
</dbReference>
<protein>
    <submittedName>
        <fullName evidence="10">PteN protein</fullName>
    </submittedName>
</protein>
<dbReference type="AlphaFoldDB" id="A0A812VT30"/>
<dbReference type="InterPro" id="IPR022684">
    <property type="entry name" value="Calpain_cysteine_protease"/>
</dbReference>
<dbReference type="SMART" id="SM00230">
    <property type="entry name" value="CysPc"/>
    <property type="match status" value="1"/>
</dbReference>
<evidence type="ECO:0000313" key="10">
    <source>
        <dbReference type="EMBL" id="CAE7640681.1"/>
    </source>
</evidence>
<dbReference type="InterPro" id="IPR001300">
    <property type="entry name" value="Peptidase_C2_calpain_cat"/>
</dbReference>
<dbReference type="PROSITE" id="PS50203">
    <property type="entry name" value="CALPAIN_CAT"/>
    <property type="match status" value="1"/>
</dbReference>
<feature type="domain" description="Tyrosine specific protein phosphatases" evidence="7">
    <location>
        <begin position="689"/>
        <end position="752"/>
    </location>
</feature>
<dbReference type="Gene3D" id="3.90.70.10">
    <property type="entry name" value="Cysteine proteinases"/>
    <property type="match status" value="1"/>
</dbReference>
<dbReference type="PANTHER" id="PTHR10183:SF379">
    <property type="entry name" value="CALPAIN-5"/>
    <property type="match status" value="1"/>
</dbReference>
<gene>
    <name evidence="10" type="primary">pteN</name>
    <name evidence="10" type="ORF">SNEC2469_LOCUS18093</name>
</gene>
<reference evidence="10" key="1">
    <citation type="submission" date="2021-02" db="EMBL/GenBank/DDBJ databases">
        <authorList>
            <person name="Dougan E. K."/>
            <person name="Rhodes N."/>
            <person name="Thang M."/>
            <person name="Chan C."/>
        </authorList>
    </citation>
    <scope>NUCLEOTIDE SEQUENCE</scope>
</reference>
<dbReference type="InterPro" id="IPR029021">
    <property type="entry name" value="Prot-tyrosine_phosphatase-like"/>
</dbReference>
<name>A0A812VT30_9DINO</name>
<organism evidence="10 11">
    <name type="scientific">Symbiodinium necroappetens</name>
    <dbReference type="NCBI Taxonomy" id="1628268"/>
    <lineage>
        <taxon>Eukaryota</taxon>
        <taxon>Sar</taxon>
        <taxon>Alveolata</taxon>
        <taxon>Dinophyceae</taxon>
        <taxon>Suessiales</taxon>
        <taxon>Symbiodiniaceae</taxon>
        <taxon>Symbiodinium</taxon>
    </lineage>
</organism>
<dbReference type="SUPFAM" id="SSF54001">
    <property type="entry name" value="Cysteine proteinases"/>
    <property type="match status" value="1"/>
</dbReference>
<evidence type="ECO:0000256" key="6">
    <source>
        <dbReference type="PROSITE-ProRule" id="PRU00239"/>
    </source>
</evidence>
<dbReference type="InterPro" id="IPR029023">
    <property type="entry name" value="Tensin_phosphatase"/>
</dbReference>
<evidence type="ECO:0000259" key="9">
    <source>
        <dbReference type="PROSITE" id="PS51181"/>
    </source>
</evidence>
<dbReference type="PANTHER" id="PTHR10183">
    <property type="entry name" value="CALPAIN"/>
    <property type="match status" value="1"/>
</dbReference>
<dbReference type="InterPro" id="IPR016130">
    <property type="entry name" value="Tyr_Pase_AS"/>
</dbReference>
<dbReference type="SUPFAM" id="SSF52799">
    <property type="entry name" value="(Phosphotyrosine protein) phosphatases II"/>
    <property type="match status" value="1"/>
</dbReference>
<evidence type="ECO:0000259" key="7">
    <source>
        <dbReference type="PROSITE" id="PS50056"/>
    </source>
</evidence>
<evidence type="ECO:0000256" key="5">
    <source>
        <dbReference type="PIRSR" id="PIRSR622684-1"/>
    </source>
</evidence>
<dbReference type="EMBL" id="CAJNJA010030254">
    <property type="protein sequence ID" value="CAE7640681.1"/>
    <property type="molecule type" value="Genomic_DNA"/>
</dbReference>
<dbReference type="OrthoDB" id="424753at2759"/>
<dbReference type="InterPro" id="IPR038765">
    <property type="entry name" value="Papain-like_cys_pep_sf"/>
</dbReference>
<keyword evidence="2" id="KW-0645">Protease</keyword>
<dbReference type="PROSITE" id="PS00383">
    <property type="entry name" value="TYR_PHOSPHATASE_1"/>
    <property type="match status" value="1"/>
</dbReference>
<feature type="domain" description="Calpain catalytic" evidence="8">
    <location>
        <begin position="287"/>
        <end position="645"/>
    </location>
</feature>